<feature type="compositionally biased region" description="Basic and acidic residues" evidence="1">
    <location>
        <begin position="54"/>
        <end position="67"/>
    </location>
</feature>
<evidence type="ECO:0000256" key="1">
    <source>
        <dbReference type="SAM" id="MobiDB-lite"/>
    </source>
</evidence>
<feature type="compositionally biased region" description="Polar residues" evidence="1">
    <location>
        <begin position="30"/>
        <end position="40"/>
    </location>
</feature>
<keyword evidence="3" id="KW-1185">Reference proteome</keyword>
<evidence type="ECO:0008006" key="4">
    <source>
        <dbReference type="Google" id="ProtNLM"/>
    </source>
</evidence>
<organism evidence="2 3">
    <name type="scientific">Trifolium subterraneum</name>
    <name type="common">Subterranean clover</name>
    <dbReference type="NCBI Taxonomy" id="3900"/>
    <lineage>
        <taxon>Eukaryota</taxon>
        <taxon>Viridiplantae</taxon>
        <taxon>Streptophyta</taxon>
        <taxon>Embryophyta</taxon>
        <taxon>Tracheophyta</taxon>
        <taxon>Spermatophyta</taxon>
        <taxon>Magnoliopsida</taxon>
        <taxon>eudicotyledons</taxon>
        <taxon>Gunneridae</taxon>
        <taxon>Pentapetalae</taxon>
        <taxon>rosids</taxon>
        <taxon>fabids</taxon>
        <taxon>Fabales</taxon>
        <taxon>Fabaceae</taxon>
        <taxon>Papilionoideae</taxon>
        <taxon>50 kb inversion clade</taxon>
        <taxon>NPAAA clade</taxon>
        <taxon>Hologalegina</taxon>
        <taxon>IRL clade</taxon>
        <taxon>Trifolieae</taxon>
        <taxon>Trifolium</taxon>
    </lineage>
</organism>
<evidence type="ECO:0000313" key="3">
    <source>
        <dbReference type="Proteomes" id="UP000242715"/>
    </source>
</evidence>
<name>A0A2Z6PMA4_TRISU</name>
<sequence length="205" mass="23450">MKIPDPFLLQRFYQGKNHYLFSLLRTLHTPKNSHSSSMGSSDIKKDQAPPAPEDPEKKKKKEEKAREKQLKLEKFLQKQAQVDPEVEKIIRSHQLEITTLANLSSLTVITEPEIEDIPSGYADTLVNESLSVYLELQGINSEEAKLGKMKKIDELKKLIDKLEKNMNAPGYEKSPQQVQSKDMEKLKSQKEHLRLLLEETAALSL</sequence>
<proteinExistence type="predicted"/>
<gene>
    <name evidence="2" type="ORF">TSUD_193060</name>
</gene>
<dbReference type="OrthoDB" id="1436845at2759"/>
<feature type="region of interest" description="Disordered" evidence="1">
    <location>
        <begin position="166"/>
        <end position="185"/>
    </location>
</feature>
<dbReference type="EMBL" id="DF974344">
    <property type="protein sequence ID" value="GAU47769.1"/>
    <property type="molecule type" value="Genomic_DNA"/>
</dbReference>
<reference evidence="3" key="1">
    <citation type="journal article" date="2017" name="Front. Plant Sci.">
        <title>Climate Clever Clovers: New Paradigm to Reduce the Environmental Footprint of Ruminants by Breeding Low Methanogenic Forages Utilizing Haplotype Variation.</title>
        <authorList>
            <person name="Kaur P."/>
            <person name="Appels R."/>
            <person name="Bayer P.E."/>
            <person name="Keeble-Gagnere G."/>
            <person name="Wang J."/>
            <person name="Hirakawa H."/>
            <person name="Shirasawa K."/>
            <person name="Vercoe P."/>
            <person name="Stefanova K."/>
            <person name="Durmic Z."/>
            <person name="Nichols P."/>
            <person name="Revell C."/>
            <person name="Isobe S.N."/>
            <person name="Edwards D."/>
            <person name="Erskine W."/>
        </authorList>
    </citation>
    <scope>NUCLEOTIDE SEQUENCE [LARGE SCALE GENOMIC DNA]</scope>
    <source>
        <strain evidence="3">cv. Daliak</strain>
    </source>
</reference>
<evidence type="ECO:0000313" key="2">
    <source>
        <dbReference type="EMBL" id="GAU47769.1"/>
    </source>
</evidence>
<dbReference type="AlphaFoldDB" id="A0A2Z6PMA4"/>
<dbReference type="Proteomes" id="UP000242715">
    <property type="component" value="Unassembled WGS sequence"/>
</dbReference>
<protein>
    <recommendedName>
        <fullName evidence="4">Valyl-tRNA synthetase tRNA-binding arm domain-containing protein</fullName>
    </recommendedName>
</protein>
<accession>A0A2Z6PMA4</accession>
<feature type="region of interest" description="Disordered" evidence="1">
    <location>
        <begin position="30"/>
        <end position="67"/>
    </location>
</feature>